<dbReference type="EMBL" id="MTAB01000002">
    <property type="protein sequence ID" value="OSI25056.1"/>
    <property type="molecule type" value="Genomic_DNA"/>
</dbReference>
<dbReference type="InterPro" id="IPR013046">
    <property type="entry name" value="GpV/Gp45"/>
</dbReference>
<dbReference type="InterPro" id="IPR014462">
    <property type="entry name" value="Phage_Mu_Gp45"/>
</dbReference>
<comment type="caution">
    <text evidence="3">The sequence shown here is derived from an EMBL/GenBank/DDBJ whole genome shotgun (WGS) entry which is preliminary data.</text>
</comment>
<gene>
    <name evidence="3" type="ORF">BV912_01380</name>
</gene>
<evidence type="ECO:0000256" key="1">
    <source>
        <dbReference type="SAM" id="MobiDB-lite"/>
    </source>
</evidence>
<feature type="domain" description="Bacteriophage Mu Gp45 N-terminal" evidence="2">
    <location>
        <begin position="22"/>
        <end position="88"/>
    </location>
</feature>
<accession>A0A1X3DKZ8</accession>
<proteinExistence type="predicted"/>
<dbReference type="AlphaFoldDB" id="A0A1X3DKZ8"/>
<dbReference type="Pfam" id="PF06890">
    <property type="entry name" value="Phage_Mu_Gp45"/>
    <property type="match status" value="1"/>
</dbReference>
<feature type="compositionally biased region" description="Polar residues" evidence="1">
    <location>
        <begin position="200"/>
        <end position="209"/>
    </location>
</feature>
<feature type="region of interest" description="Disordered" evidence="1">
    <location>
        <begin position="184"/>
        <end position="209"/>
    </location>
</feature>
<dbReference type="PIRSF" id="PIRSF012337">
    <property type="entry name" value="gp45"/>
    <property type="match status" value="1"/>
</dbReference>
<dbReference type="NCBIfam" id="TIGR01644">
    <property type="entry name" value="phage_P2_V"/>
    <property type="match status" value="1"/>
</dbReference>
<reference evidence="4" key="1">
    <citation type="submission" date="2017-01" db="EMBL/GenBank/DDBJ databases">
        <authorList>
            <person name="Mah S.A."/>
            <person name="Swanson W.J."/>
            <person name="Moy G.W."/>
            <person name="Vacquier V.D."/>
        </authorList>
    </citation>
    <scope>NUCLEOTIDE SEQUENCE [LARGE SCALE GENOMIC DNA]</scope>
    <source>
        <strain evidence="4">124861</strain>
    </source>
</reference>
<evidence type="ECO:0000259" key="2">
    <source>
        <dbReference type="Pfam" id="PF06890"/>
    </source>
</evidence>
<evidence type="ECO:0000313" key="3">
    <source>
        <dbReference type="EMBL" id="OSI25056.1"/>
    </source>
</evidence>
<dbReference type="Proteomes" id="UP000193303">
    <property type="component" value="Unassembled WGS sequence"/>
</dbReference>
<dbReference type="OrthoDB" id="9802994at2"/>
<name>A0A1X3DKZ8_9NEIS</name>
<evidence type="ECO:0000313" key="4">
    <source>
        <dbReference type="Proteomes" id="UP000193303"/>
    </source>
</evidence>
<organism evidence="3 4">
    <name type="scientific">Neisseria dumasiana</name>
    <dbReference type="NCBI Taxonomy" id="1931275"/>
    <lineage>
        <taxon>Bacteria</taxon>
        <taxon>Pseudomonadati</taxon>
        <taxon>Pseudomonadota</taxon>
        <taxon>Betaproteobacteria</taxon>
        <taxon>Neisseriales</taxon>
        <taxon>Neisseriaceae</taxon>
        <taxon>Neisseria</taxon>
    </lineage>
</organism>
<sequence length="209" mass="21702">MDIKTIDKRIRQAFNGVRQAFRGKIARVKSGGGVQKIQVEGLEGETVQDLEHAENFGFTSHPPAGSDCVVVPLGGKTSHGIIVATTNGAYRITGLGEGETAVYNADGAKMVLKKGRIINIDCETLNIKAPNGVNITANNVKCSAQVTAEGQINGNGGMAVQGGRGASFTGDVKLVGDVTTTGKLVNNGKNVGSDHKHTETNSSETGEVV</sequence>
<protein>
    <submittedName>
        <fullName evidence="3">Baseplate assembly protein</fullName>
    </submittedName>
</protein>
<dbReference type="InterPro" id="IPR053861">
    <property type="entry name" value="Phage_Mu_Gp45_N"/>
</dbReference>
<dbReference type="RefSeq" id="WP_085357822.1">
    <property type="nucleotide sequence ID" value="NZ_MTAB01000002.1"/>
</dbReference>